<dbReference type="CDD" id="cd06445">
    <property type="entry name" value="ATase"/>
    <property type="match status" value="1"/>
</dbReference>
<gene>
    <name evidence="10" type="ORF">BN1209_1590</name>
</gene>
<dbReference type="GO" id="GO:0032259">
    <property type="term" value="P:methylation"/>
    <property type="evidence" value="ECO:0007669"/>
    <property type="project" value="UniProtKB-KW"/>
</dbReference>
<dbReference type="InterPro" id="IPR014048">
    <property type="entry name" value="MethylDNA_cys_MeTrfase_DNA-bd"/>
</dbReference>
<keyword evidence="11" id="KW-1185">Reference proteome</keyword>
<dbReference type="STRING" id="1581680.BN1209_1590"/>
<keyword evidence="7" id="KW-0234">DNA repair</keyword>
<protein>
    <recommendedName>
        <fullName evidence="3">methylated-DNA--[protein]-cysteine S-methyltransferase</fullName>
        <ecNumber evidence="3">2.1.1.63</ecNumber>
    </recommendedName>
</protein>
<dbReference type="InterPro" id="IPR036388">
    <property type="entry name" value="WH-like_DNA-bd_sf"/>
</dbReference>
<evidence type="ECO:0000256" key="6">
    <source>
        <dbReference type="ARBA" id="ARBA00022763"/>
    </source>
</evidence>
<dbReference type="Gene3D" id="1.10.10.10">
    <property type="entry name" value="Winged helix-like DNA-binding domain superfamily/Winged helix DNA-binding domain"/>
    <property type="match status" value="1"/>
</dbReference>
<comment type="catalytic activity">
    <reaction evidence="8">
        <text>a 6-O-methyl-2'-deoxyguanosine in DNA + L-cysteinyl-[protein] = S-methyl-L-cysteinyl-[protein] + a 2'-deoxyguanosine in DNA</text>
        <dbReference type="Rhea" id="RHEA:24000"/>
        <dbReference type="Rhea" id="RHEA-COMP:10131"/>
        <dbReference type="Rhea" id="RHEA-COMP:10132"/>
        <dbReference type="Rhea" id="RHEA-COMP:11367"/>
        <dbReference type="Rhea" id="RHEA-COMP:11368"/>
        <dbReference type="ChEBI" id="CHEBI:29950"/>
        <dbReference type="ChEBI" id="CHEBI:82612"/>
        <dbReference type="ChEBI" id="CHEBI:85445"/>
        <dbReference type="ChEBI" id="CHEBI:85448"/>
        <dbReference type="EC" id="2.1.1.63"/>
    </reaction>
</comment>
<dbReference type="EMBL" id="LN794158">
    <property type="protein sequence ID" value="CEN56625.1"/>
    <property type="molecule type" value="Genomic_DNA"/>
</dbReference>
<evidence type="ECO:0000256" key="4">
    <source>
        <dbReference type="ARBA" id="ARBA00022603"/>
    </source>
</evidence>
<comment type="catalytic activity">
    <reaction evidence="1">
        <text>a 4-O-methyl-thymidine in DNA + L-cysteinyl-[protein] = a thymidine in DNA + S-methyl-L-cysteinyl-[protein]</text>
        <dbReference type="Rhea" id="RHEA:53428"/>
        <dbReference type="Rhea" id="RHEA-COMP:10131"/>
        <dbReference type="Rhea" id="RHEA-COMP:10132"/>
        <dbReference type="Rhea" id="RHEA-COMP:13555"/>
        <dbReference type="Rhea" id="RHEA-COMP:13556"/>
        <dbReference type="ChEBI" id="CHEBI:29950"/>
        <dbReference type="ChEBI" id="CHEBI:82612"/>
        <dbReference type="ChEBI" id="CHEBI:137386"/>
        <dbReference type="ChEBI" id="CHEBI:137387"/>
        <dbReference type="EC" id="2.1.1.63"/>
    </reaction>
</comment>
<keyword evidence="5 10" id="KW-0808">Transferase</keyword>
<sequence length="158" mass="16916">MVKPSIQYHDVVINAPFGGVGIHIESDCVVGIQLFPIQQGAPETSHQFAQHIAHQISQYFMQADSTLDIPYAVSGTPFQKRVWKAISAIPVGEVLTYSELAEKIGSGPRAVANACGANSLPLLIPCHRVVAKNGLGGFMQGVDGGLKIKSWLLAHESK</sequence>
<evidence type="ECO:0000256" key="1">
    <source>
        <dbReference type="ARBA" id="ARBA00001286"/>
    </source>
</evidence>
<evidence type="ECO:0000256" key="7">
    <source>
        <dbReference type="ARBA" id="ARBA00023204"/>
    </source>
</evidence>
<evidence type="ECO:0000256" key="2">
    <source>
        <dbReference type="ARBA" id="ARBA00008711"/>
    </source>
</evidence>
<accession>A0A0B7IZX5</accession>
<dbReference type="PANTHER" id="PTHR10815">
    <property type="entry name" value="METHYLATED-DNA--PROTEIN-CYSTEINE METHYLTRANSFERASE"/>
    <property type="match status" value="1"/>
</dbReference>
<dbReference type="EC" id="2.1.1.63" evidence="3"/>
<keyword evidence="4 10" id="KW-0489">Methyltransferase</keyword>
<dbReference type="Pfam" id="PF01035">
    <property type="entry name" value="DNA_binding_1"/>
    <property type="match status" value="1"/>
</dbReference>
<dbReference type="AlphaFoldDB" id="A0A0B7IZX5"/>
<organism evidence="10 11">
    <name type="scientific">Candidatus Methylopumilus turicensis</name>
    <dbReference type="NCBI Taxonomy" id="1581680"/>
    <lineage>
        <taxon>Bacteria</taxon>
        <taxon>Pseudomonadati</taxon>
        <taxon>Pseudomonadota</taxon>
        <taxon>Betaproteobacteria</taxon>
        <taxon>Nitrosomonadales</taxon>
        <taxon>Methylophilaceae</taxon>
        <taxon>Candidatus Methylopumilus</taxon>
    </lineage>
</organism>
<dbReference type="InterPro" id="IPR001497">
    <property type="entry name" value="MethylDNA_cys_MeTrfase_AS"/>
</dbReference>
<name>A0A0B7IZX5_9PROT</name>
<dbReference type="GO" id="GO:0003908">
    <property type="term" value="F:methylated-DNA-[protein]-cysteine S-methyltransferase activity"/>
    <property type="evidence" value="ECO:0007669"/>
    <property type="project" value="UniProtKB-EC"/>
</dbReference>
<dbReference type="GO" id="GO:0006281">
    <property type="term" value="P:DNA repair"/>
    <property type="evidence" value="ECO:0007669"/>
    <property type="project" value="UniProtKB-KW"/>
</dbReference>
<evidence type="ECO:0000313" key="11">
    <source>
        <dbReference type="Proteomes" id="UP000056322"/>
    </source>
</evidence>
<evidence type="ECO:0000256" key="8">
    <source>
        <dbReference type="ARBA" id="ARBA00049348"/>
    </source>
</evidence>
<evidence type="ECO:0000256" key="3">
    <source>
        <dbReference type="ARBA" id="ARBA00011918"/>
    </source>
</evidence>
<evidence type="ECO:0000256" key="5">
    <source>
        <dbReference type="ARBA" id="ARBA00022679"/>
    </source>
</evidence>
<dbReference type="PANTHER" id="PTHR10815:SF13">
    <property type="entry name" value="METHYLATED-DNA--PROTEIN-CYSTEINE METHYLTRANSFERASE"/>
    <property type="match status" value="1"/>
</dbReference>
<dbReference type="InterPro" id="IPR036217">
    <property type="entry name" value="MethylDNA_cys_MeTrfase_DNAb"/>
</dbReference>
<feature type="domain" description="Methylated-DNA-[protein]-cysteine S-methyltransferase DNA binding" evidence="9">
    <location>
        <begin position="77"/>
        <end position="157"/>
    </location>
</feature>
<evidence type="ECO:0000259" key="9">
    <source>
        <dbReference type="Pfam" id="PF01035"/>
    </source>
</evidence>
<dbReference type="InterPro" id="IPR036631">
    <property type="entry name" value="MGMT_N_sf"/>
</dbReference>
<dbReference type="HOGENOM" id="CLU_000445_52_2_4"/>
<dbReference type="NCBIfam" id="TIGR00589">
    <property type="entry name" value="ogt"/>
    <property type="match status" value="1"/>
</dbReference>
<dbReference type="PROSITE" id="PS00374">
    <property type="entry name" value="MGMT"/>
    <property type="match status" value="1"/>
</dbReference>
<dbReference type="SUPFAM" id="SSF53155">
    <property type="entry name" value="Methylated DNA-protein cysteine methyltransferase domain"/>
    <property type="match status" value="1"/>
</dbReference>
<comment type="similarity">
    <text evidence="2">Belongs to the MGMT family.</text>
</comment>
<evidence type="ECO:0000313" key="10">
    <source>
        <dbReference type="EMBL" id="CEN56625.1"/>
    </source>
</evidence>
<dbReference type="KEGG" id="mbac:BN1209_1590"/>
<dbReference type="OrthoDB" id="9802228at2"/>
<dbReference type="FunFam" id="1.10.10.10:FF:000214">
    <property type="entry name" value="Methylated-DNA--protein-cysteine methyltransferase"/>
    <property type="match status" value="1"/>
</dbReference>
<proteinExistence type="inferred from homology"/>
<reference evidence="11" key="1">
    <citation type="submission" date="2014-12" db="EMBL/GenBank/DDBJ databases">
        <authorList>
            <person name="Salcher M.M."/>
        </authorList>
    </citation>
    <scope>NUCLEOTIDE SEQUENCE [LARGE SCALE GENOMIC DNA]</scope>
    <source>
        <strain evidence="11">MMS-10A-171</strain>
    </source>
</reference>
<dbReference type="SUPFAM" id="SSF46767">
    <property type="entry name" value="Methylated DNA-protein cysteine methyltransferase, C-terminal domain"/>
    <property type="match status" value="1"/>
</dbReference>
<dbReference type="Proteomes" id="UP000056322">
    <property type="component" value="Chromosome 1"/>
</dbReference>
<keyword evidence="6" id="KW-0227">DNA damage</keyword>
<dbReference type="RefSeq" id="WP_045751685.1">
    <property type="nucleotide sequence ID" value="NZ_LN794158.1"/>
</dbReference>